<name>A0ABS5ASU0_9PSEU</name>
<evidence type="ECO:0000313" key="7">
    <source>
        <dbReference type="Proteomes" id="UP001519363"/>
    </source>
</evidence>
<dbReference type="InterPro" id="IPR028082">
    <property type="entry name" value="Peripla_BP_I"/>
</dbReference>
<dbReference type="Proteomes" id="UP001519363">
    <property type="component" value="Unassembled WGS sequence"/>
</dbReference>
<gene>
    <name evidence="6" type="ORF">JOF53_008498</name>
</gene>
<dbReference type="GO" id="GO:0003677">
    <property type="term" value="F:DNA binding"/>
    <property type="evidence" value="ECO:0007669"/>
    <property type="project" value="UniProtKB-KW"/>
</dbReference>
<feature type="domain" description="Transcriptional regulator LacI/GalR-like sensor" evidence="5">
    <location>
        <begin position="1"/>
        <end position="60"/>
    </location>
</feature>
<dbReference type="SUPFAM" id="SSF53822">
    <property type="entry name" value="Periplasmic binding protein-like I"/>
    <property type="match status" value="1"/>
</dbReference>
<protein>
    <submittedName>
        <fullName evidence="6">DNA-binding LacI/PurR family transcriptional regulator</fullName>
    </submittedName>
</protein>
<keyword evidence="7" id="KW-1185">Reference proteome</keyword>
<dbReference type="Pfam" id="PF13377">
    <property type="entry name" value="Peripla_BP_3"/>
    <property type="match status" value="1"/>
</dbReference>
<sequence>MGFDDHRGLAEATSPPLTTVHQDPREQVRQMVRTLQQLICGENLPPGRQVLPVSLVRRASA</sequence>
<proteinExistence type="predicted"/>
<dbReference type="InterPro" id="IPR046335">
    <property type="entry name" value="LacI/GalR-like_sensor"/>
</dbReference>
<dbReference type="Gene3D" id="3.40.50.2300">
    <property type="match status" value="1"/>
</dbReference>
<evidence type="ECO:0000256" key="3">
    <source>
        <dbReference type="ARBA" id="ARBA00023163"/>
    </source>
</evidence>
<evidence type="ECO:0000259" key="5">
    <source>
        <dbReference type="Pfam" id="PF13377"/>
    </source>
</evidence>
<keyword evidence="1" id="KW-0805">Transcription regulation</keyword>
<evidence type="ECO:0000256" key="1">
    <source>
        <dbReference type="ARBA" id="ARBA00023015"/>
    </source>
</evidence>
<keyword evidence="3" id="KW-0804">Transcription</keyword>
<evidence type="ECO:0000256" key="4">
    <source>
        <dbReference type="SAM" id="MobiDB-lite"/>
    </source>
</evidence>
<evidence type="ECO:0000256" key="2">
    <source>
        <dbReference type="ARBA" id="ARBA00023125"/>
    </source>
</evidence>
<dbReference type="EMBL" id="JAGIOO010000001">
    <property type="protein sequence ID" value="MBP2479626.1"/>
    <property type="molecule type" value="Genomic_DNA"/>
</dbReference>
<feature type="region of interest" description="Disordered" evidence="4">
    <location>
        <begin position="1"/>
        <end position="25"/>
    </location>
</feature>
<evidence type="ECO:0000313" key="6">
    <source>
        <dbReference type="EMBL" id="MBP2479626.1"/>
    </source>
</evidence>
<comment type="caution">
    <text evidence="6">The sequence shown here is derived from an EMBL/GenBank/DDBJ whole genome shotgun (WGS) entry which is preliminary data.</text>
</comment>
<reference evidence="6 7" key="1">
    <citation type="submission" date="2021-03" db="EMBL/GenBank/DDBJ databases">
        <title>Sequencing the genomes of 1000 actinobacteria strains.</title>
        <authorList>
            <person name="Klenk H.-P."/>
        </authorList>
    </citation>
    <scope>NUCLEOTIDE SEQUENCE [LARGE SCALE GENOMIC DNA]</scope>
    <source>
        <strain evidence="6 7">DSM 44580</strain>
    </source>
</reference>
<keyword evidence="2 6" id="KW-0238">DNA-binding</keyword>
<accession>A0ABS5ASU0</accession>
<organism evidence="6 7">
    <name type="scientific">Crossiella equi</name>
    <dbReference type="NCBI Taxonomy" id="130796"/>
    <lineage>
        <taxon>Bacteria</taxon>
        <taxon>Bacillati</taxon>
        <taxon>Actinomycetota</taxon>
        <taxon>Actinomycetes</taxon>
        <taxon>Pseudonocardiales</taxon>
        <taxon>Pseudonocardiaceae</taxon>
        <taxon>Crossiella</taxon>
    </lineage>
</organism>